<sequence>MMQQETTLQSVKKTVYMYVLPIGFIGCTMDFIFGMSIGTNETVERISSPIIGIWLLVSFILLLCNSPLFARSEEGLFWLVGAYYNIKFYTFLAAQYTGRTEYIDGFALWMPLVFIILFLVFERTKALTFSWALLAVNVMGVVVIIIEDRLSLEKARIVLQLLLSHVAYVVFLGVMEKFKYIFFERSLLNKMAYTDYLTNLPNRRSIESTIDEQLQQSASSHQLWVVIFDIDHFKHINDVYGHQVGDTVLQQLAELVKRDLSEHEVVGRWGGEEFIFVINNMDYNEMRKRIERLKHEIESHVFPVVSHVTASFGATLCFSEDTTRDILKRADDALYAAKRNGRNQICVANEELLV</sequence>
<dbReference type="PANTHER" id="PTHR45138:SF9">
    <property type="entry name" value="DIGUANYLATE CYCLASE DGCM-RELATED"/>
    <property type="match status" value="1"/>
</dbReference>
<dbReference type="Proteomes" id="UP001218246">
    <property type="component" value="Unassembled WGS sequence"/>
</dbReference>
<evidence type="ECO:0000313" key="4">
    <source>
        <dbReference type="Proteomes" id="UP001218246"/>
    </source>
</evidence>
<evidence type="ECO:0000313" key="3">
    <source>
        <dbReference type="EMBL" id="MDG5754510.1"/>
    </source>
</evidence>
<accession>A0ABT6H639</accession>
<evidence type="ECO:0000259" key="2">
    <source>
        <dbReference type="PROSITE" id="PS50887"/>
    </source>
</evidence>
<proteinExistence type="predicted"/>
<dbReference type="SUPFAM" id="SSF55073">
    <property type="entry name" value="Nucleotide cyclase"/>
    <property type="match status" value="1"/>
</dbReference>
<feature type="domain" description="GGDEF" evidence="2">
    <location>
        <begin position="221"/>
        <end position="350"/>
    </location>
</feature>
<keyword evidence="3" id="KW-0808">Transferase</keyword>
<keyword evidence="3" id="KW-0548">Nucleotidyltransferase</keyword>
<dbReference type="EC" id="2.7.7.65" evidence="3"/>
<keyword evidence="1" id="KW-0812">Transmembrane</keyword>
<evidence type="ECO:0000256" key="1">
    <source>
        <dbReference type="SAM" id="Phobius"/>
    </source>
</evidence>
<dbReference type="GO" id="GO:0052621">
    <property type="term" value="F:diguanylate cyclase activity"/>
    <property type="evidence" value="ECO:0007669"/>
    <property type="project" value="UniProtKB-EC"/>
</dbReference>
<feature type="transmembrane region" description="Helical" evidence="1">
    <location>
        <begin position="46"/>
        <end position="64"/>
    </location>
</feature>
<dbReference type="Pfam" id="PF00990">
    <property type="entry name" value="GGDEF"/>
    <property type="match status" value="1"/>
</dbReference>
<feature type="transmembrane region" description="Helical" evidence="1">
    <location>
        <begin position="102"/>
        <end position="121"/>
    </location>
</feature>
<reference evidence="3 4" key="1">
    <citation type="submission" date="2023-04" db="EMBL/GenBank/DDBJ databases">
        <title>Ectobacillus antri isolated from activated sludge.</title>
        <authorList>
            <person name="Yan P."/>
            <person name="Liu X."/>
        </authorList>
    </citation>
    <scope>NUCLEOTIDE SEQUENCE [LARGE SCALE GENOMIC DNA]</scope>
    <source>
        <strain evidence="3 4">C18H</strain>
    </source>
</reference>
<feature type="transmembrane region" description="Helical" evidence="1">
    <location>
        <begin position="15"/>
        <end position="34"/>
    </location>
</feature>
<feature type="transmembrane region" description="Helical" evidence="1">
    <location>
        <begin position="76"/>
        <end position="96"/>
    </location>
</feature>
<dbReference type="CDD" id="cd01949">
    <property type="entry name" value="GGDEF"/>
    <property type="match status" value="1"/>
</dbReference>
<protein>
    <submittedName>
        <fullName evidence="3">GGDEF domain-containing protein</fullName>
        <ecNumber evidence="3">2.7.7.65</ecNumber>
    </submittedName>
</protein>
<dbReference type="RefSeq" id="WP_278018282.1">
    <property type="nucleotide sequence ID" value="NZ_JARRRY010000008.1"/>
</dbReference>
<comment type="caution">
    <text evidence="3">The sequence shown here is derived from an EMBL/GenBank/DDBJ whole genome shotgun (WGS) entry which is preliminary data.</text>
</comment>
<gene>
    <name evidence="3" type="ORF">P6P90_11075</name>
</gene>
<feature type="transmembrane region" description="Helical" evidence="1">
    <location>
        <begin position="128"/>
        <end position="146"/>
    </location>
</feature>
<dbReference type="PANTHER" id="PTHR45138">
    <property type="entry name" value="REGULATORY COMPONENTS OF SENSORY TRANSDUCTION SYSTEM"/>
    <property type="match status" value="1"/>
</dbReference>
<keyword evidence="1" id="KW-1133">Transmembrane helix</keyword>
<dbReference type="NCBIfam" id="TIGR00254">
    <property type="entry name" value="GGDEF"/>
    <property type="match status" value="1"/>
</dbReference>
<dbReference type="SMART" id="SM00267">
    <property type="entry name" value="GGDEF"/>
    <property type="match status" value="1"/>
</dbReference>
<name>A0ABT6H639_9BACI</name>
<keyword evidence="4" id="KW-1185">Reference proteome</keyword>
<dbReference type="Gene3D" id="3.30.70.270">
    <property type="match status" value="1"/>
</dbReference>
<dbReference type="InterPro" id="IPR050469">
    <property type="entry name" value="Diguanylate_Cyclase"/>
</dbReference>
<dbReference type="InterPro" id="IPR000160">
    <property type="entry name" value="GGDEF_dom"/>
</dbReference>
<dbReference type="InterPro" id="IPR043128">
    <property type="entry name" value="Rev_trsase/Diguanyl_cyclase"/>
</dbReference>
<keyword evidence="1" id="KW-0472">Membrane</keyword>
<dbReference type="InterPro" id="IPR029787">
    <property type="entry name" value="Nucleotide_cyclase"/>
</dbReference>
<dbReference type="PROSITE" id="PS50887">
    <property type="entry name" value="GGDEF"/>
    <property type="match status" value="1"/>
</dbReference>
<organism evidence="3 4">
    <name type="scientific">Ectobacillus antri</name>
    <dbReference type="NCBI Taxonomy" id="2486280"/>
    <lineage>
        <taxon>Bacteria</taxon>
        <taxon>Bacillati</taxon>
        <taxon>Bacillota</taxon>
        <taxon>Bacilli</taxon>
        <taxon>Bacillales</taxon>
        <taxon>Bacillaceae</taxon>
        <taxon>Ectobacillus</taxon>
    </lineage>
</organism>
<feature type="transmembrane region" description="Helical" evidence="1">
    <location>
        <begin position="158"/>
        <end position="175"/>
    </location>
</feature>
<dbReference type="EMBL" id="JARULN010000009">
    <property type="protein sequence ID" value="MDG5754510.1"/>
    <property type="molecule type" value="Genomic_DNA"/>
</dbReference>